<sequence length="118" mass="13192">MCFQMFNPSLALLFALLLPLLAFSRGSWLALALVFKFLIHGSRPINNRPTSLGFKFSSDLLYNLSPNPFGGHDSEFSPVHGGTADLARMVRTLGMMRVMRGRSCERNGYRGSHTSFHQ</sequence>
<keyword evidence="2" id="KW-1185">Reference proteome</keyword>
<organism evidence="1 2">
    <name type="scientific">Mycena rosella</name>
    <name type="common">Pink bonnet</name>
    <name type="synonym">Agaricus rosellus</name>
    <dbReference type="NCBI Taxonomy" id="1033263"/>
    <lineage>
        <taxon>Eukaryota</taxon>
        <taxon>Fungi</taxon>
        <taxon>Dikarya</taxon>
        <taxon>Basidiomycota</taxon>
        <taxon>Agaricomycotina</taxon>
        <taxon>Agaricomycetes</taxon>
        <taxon>Agaricomycetidae</taxon>
        <taxon>Agaricales</taxon>
        <taxon>Marasmiineae</taxon>
        <taxon>Mycenaceae</taxon>
        <taxon>Mycena</taxon>
    </lineage>
</organism>
<dbReference type="EMBL" id="JARKIE010000221">
    <property type="protein sequence ID" value="KAJ7664738.1"/>
    <property type="molecule type" value="Genomic_DNA"/>
</dbReference>
<dbReference type="Proteomes" id="UP001221757">
    <property type="component" value="Unassembled WGS sequence"/>
</dbReference>
<gene>
    <name evidence="1" type="ORF">B0H17DRAFT_1143590</name>
</gene>
<comment type="caution">
    <text evidence="1">The sequence shown here is derived from an EMBL/GenBank/DDBJ whole genome shotgun (WGS) entry which is preliminary data.</text>
</comment>
<dbReference type="AlphaFoldDB" id="A0AAD7CVQ9"/>
<evidence type="ECO:0000313" key="1">
    <source>
        <dbReference type="EMBL" id="KAJ7664738.1"/>
    </source>
</evidence>
<accession>A0AAD7CVQ9</accession>
<proteinExistence type="predicted"/>
<evidence type="ECO:0000313" key="2">
    <source>
        <dbReference type="Proteomes" id="UP001221757"/>
    </source>
</evidence>
<reference evidence="1" key="1">
    <citation type="submission" date="2023-03" db="EMBL/GenBank/DDBJ databases">
        <title>Massive genome expansion in bonnet fungi (Mycena s.s.) driven by repeated elements and novel gene families across ecological guilds.</title>
        <authorList>
            <consortium name="Lawrence Berkeley National Laboratory"/>
            <person name="Harder C.B."/>
            <person name="Miyauchi S."/>
            <person name="Viragh M."/>
            <person name="Kuo A."/>
            <person name="Thoen E."/>
            <person name="Andreopoulos B."/>
            <person name="Lu D."/>
            <person name="Skrede I."/>
            <person name="Drula E."/>
            <person name="Henrissat B."/>
            <person name="Morin E."/>
            <person name="Kohler A."/>
            <person name="Barry K."/>
            <person name="LaButti K."/>
            <person name="Morin E."/>
            <person name="Salamov A."/>
            <person name="Lipzen A."/>
            <person name="Mereny Z."/>
            <person name="Hegedus B."/>
            <person name="Baldrian P."/>
            <person name="Stursova M."/>
            <person name="Weitz H."/>
            <person name="Taylor A."/>
            <person name="Grigoriev I.V."/>
            <person name="Nagy L.G."/>
            <person name="Martin F."/>
            <person name="Kauserud H."/>
        </authorList>
    </citation>
    <scope>NUCLEOTIDE SEQUENCE</scope>
    <source>
        <strain evidence="1">CBHHK067</strain>
    </source>
</reference>
<protein>
    <submittedName>
        <fullName evidence="1">Uncharacterized protein</fullName>
    </submittedName>
</protein>
<name>A0AAD7CVQ9_MYCRO</name>